<dbReference type="eggNOG" id="ENOG502S8AT">
    <property type="taxonomic scope" value="Eukaryota"/>
</dbReference>
<name>A0A0C4DVI8_MAGP6</name>
<dbReference type="InterPro" id="IPR038872">
    <property type="entry name" value="Put_GTT3"/>
</dbReference>
<reference evidence="2" key="3">
    <citation type="submission" date="2011-03" db="EMBL/GenBank/DDBJ databases">
        <title>Annotation of Magnaporthe poae ATCC 64411.</title>
        <authorList>
            <person name="Ma L.-J."/>
            <person name="Dead R."/>
            <person name="Young S.K."/>
            <person name="Zeng Q."/>
            <person name="Gargeya S."/>
            <person name="Fitzgerald M."/>
            <person name="Haas B."/>
            <person name="Abouelleil A."/>
            <person name="Alvarado L."/>
            <person name="Arachchi H.M."/>
            <person name="Berlin A."/>
            <person name="Brown A."/>
            <person name="Chapman S.B."/>
            <person name="Chen Z."/>
            <person name="Dunbar C."/>
            <person name="Freedman E."/>
            <person name="Gearin G."/>
            <person name="Gellesch M."/>
            <person name="Goldberg J."/>
            <person name="Griggs A."/>
            <person name="Gujja S."/>
            <person name="Heiman D."/>
            <person name="Howarth C."/>
            <person name="Larson L."/>
            <person name="Lui A."/>
            <person name="MacDonald P.J.P."/>
            <person name="Mehta T."/>
            <person name="Montmayeur A."/>
            <person name="Murphy C."/>
            <person name="Neiman D."/>
            <person name="Pearson M."/>
            <person name="Priest M."/>
            <person name="Roberts A."/>
            <person name="Saif S."/>
            <person name="Shea T."/>
            <person name="Shenoy N."/>
            <person name="Sisk P."/>
            <person name="Stolte C."/>
            <person name="Sykes S."/>
            <person name="Yandava C."/>
            <person name="Wortman J."/>
            <person name="Nusbaum C."/>
            <person name="Birren B."/>
        </authorList>
    </citation>
    <scope>NUCLEOTIDE SEQUENCE</scope>
    <source>
        <strain evidence="2">ATCC 64411</strain>
    </source>
</reference>
<dbReference type="EnsemblFungi" id="MAPG_03994T0">
    <property type="protein sequence ID" value="MAPG_03994T0"/>
    <property type="gene ID" value="MAPG_03994"/>
</dbReference>
<dbReference type="EMBL" id="GL876968">
    <property type="protein sequence ID" value="KLU84960.1"/>
    <property type="molecule type" value="Genomic_DNA"/>
</dbReference>
<protein>
    <submittedName>
        <fullName evidence="2 3">Uncharacterized protein</fullName>
    </submittedName>
</protein>
<evidence type="ECO:0000313" key="2">
    <source>
        <dbReference type="EMBL" id="KLU84960.1"/>
    </source>
</evidence>
<dbReference type="PANTHER" id="PTHR41807:SF1">
    <property type="entry name" value="GLUTATHIONE TRANSFERASE 3"/>
    <property type="match status" value="1"/>
</dbReference>
<reference evidence="4" key="1">
    <citation type="submission" date="2010-05" db="EMBL/GenBank/DDBJ databases">
        <title>The genome sequence of Magnaporthe poae strain ATCC 64411.</title>
        <authorList>
            <person name="Ma L.-J."/>
            <person name="Dead R."/>
            <person name="Young S."/>
            <person name="Zeng Q."/>
            <person name="Koehrsen M."/>
            <person name="Alvarado L."/>
            <person name="Berlin A."/>
            <person name="Chapman S.B."/>
            <person name="Chen Z."/>
            <person name="Freedman E."/>
            <person name="Gellesch M."/>
            <person name="Goldberg J."/>
            <person name="Griggs A."/>
            <person name="Gujja S."/>
            <person name="Heilman E.R."/>
            <person name="Heiman D."/>
            <person name="Hepburn T."/>
            <person name="Howarth C."/>
            <person name="Jen D."/>
            <person name="Larson L."/>
            <person name="Mehta T."/>
            <person name="Neiman D."/>
            <person name="Pearson M."/>
            <person name="Roberts A."/>
            <person name="Saif S."/>
            <person name="Shea T."/>
            <person name="Shenoy N."/>
            <person name="Sisk P."/>
            <person name="Stolte C."/>
            <person name="Sykes S."/>
            <person name="Walk T."/>
            <person name="White J."/>
            <person name="Yandava C."/>
            <person name="Haas B."/>
            <person name="Nusbaum C."/>
            <person name="Birren B."/>
        </authorList>
    </citation>
    <scope>NUCLEOTIDE SEQUENCE [LARGE SCALE GENOMIC DNA]</scope>
    <source>
        <strain evidence="4">ATCC 64411 / 73-15</strain>
    </source>
</reference>
<feature type="region of interest" description="Disordered" evidence="1">
    <location>
        <begin position="52"/>
        <end position="74"/>
    </location>
</feature>
<dbReference type="GO" id="GO:0016020">
    <property type="term" value="C:membrane"/>
    <property type="evidence" value="ECO:0007669"/>
    <property type="project" value="TreeGrafter"/>
</dbReference>
<accession>A0A0C4DVI8</accession>
<gene>
    <name evidence="2" type="ORF">MAPG_03994</name>
</gene>
<reference evidence="2" key="2">
    <citation type="submission" date="2010-05" db="EMBL/GenBank/DDBJ databases">
        <title>The Genome Sequence of Magnaporthe poae strain ATCC 64411.</title>
        <authorList>
            <consortium name="The Broad Institute Genome Sequencing Platform"/>
            <consortium name="Broad Institute Genome Sequencing Center for Infectious Disease"/>
            <person name="Ma L.-J."/>
            <person name="Dead R."/>
            <person name="Young S."/>
            <person name="Zeng Q."/>
            <person name="Koehrsen M."/>
            <person name="Alvarado L."/>
            <person name="Berlin A."/>
            <person name="Chapman S.B."/>
            <person name="Chen Z."/>
            <person name="Freedman E."/>
            <person name="Gellesch M."/>
            <person name="Goldberg J."/>
            <person name="Griggs A."/>
            <person name="Gujja S."/>
            <person name="Heilman E.R."/>
            <person name="Heiman D."/>
            <person name="Hepburn T."/>
            <person name="Howarth C."/>
            <person name="Jen D."/>
            <person name="Larson L."/>
            <person name="Mehta T."/>
            <person name="Neiman D."/>
            <person name="Pearson M."/>
            <person name="Roberts A."/>
            <person name="Saif S."/>
            <person name="Shea T."/>
            <person name="Shenoy N."/>
            <person name="Sisk P."/>
            <person name="Stolte C."/>
            <person name="Sykes S."/>
            <person name="Walk T."/>
            <person name="White J."/>
            <person name="Yandava C."/>
            <person name="Haas B."/>
            <person name="Nusbaum C."/>
            <person name="Birren B."/>
        </authorList>
    </citation>
    <scope>NUCLEOTIDE SEQUENCE</scope>
    <source>
        <strain evidence="2">ATCC 64411</strain>
    </source>
</reference>
<reference evidence="3" key="5">
    <citation type="submission" date="2015-06" db="UniProtKB">
        <authorList>
            <consortium name="EnsemblFungi"/>
        </authorList>
    </citation>
    <scope>IDENTIFICATION</scope>
    <source>
        <strain evidence="3">ATCC 64411</strain>
    </source>
</reference>
<dbReference type="PANTHER" id="PTHR41807">
    <property type="entry name" value="GLUTATHIONE TRANSFERASE 3"/>
    <property type="match status" value="1"/>
</dbReference>
<dbReference type="EMBL" id="ADBL01000941">
    <property type="status" value="NOT_ANNOTATED_CDS"/>
    <property type="molecule type" value="Genomic_DNA"/>
</dbReference>
<reference evidence="3" key="4">
    <citation type="journal article" date="2015" name="G3 (Bethesda)">
        <title>Genome sequences of three phytopathogenic species of the Magnaporthaceae family of fungi.</title>
        <authorList>
            <person name="Okagaki L.H."/>
            <person name="Nunes C.C."/>
            <person name="Sailsbery J."/>
            <person name="Clay B."/>
            <person name="Brown D."/>
            <person name="John T."/>
            <person name="Oh Y."/>
            <person name="Young N."/>
            <person name="Fitzgerald M."/>
            <person name="Haas B.J."/>
            <person name="Zeng Q."/>
            <person name="Young S."/>
            <person name="Adiconis X."/>
            <person name="Fan L."/>
            <person name="Levin J.Z."/>
            <person name="Mitchell T.K."/>
            <person name="Okubara P.A."/>
            <person name="Farman M.L."/>
            <person name="Kohn L.M."/>
            <person name="Birren B."/>
            <person name="Ma L.-J."/>
            <person name="Dean R.A."/>
        </authorList>
    </citation>
    <scope>NUCLEOTIDE SEQUENCE</scope>
    <source>
        <strain evidence="3">ATCC 64411 / 73-15</strain>
    </source>
</reference>
<dbReference type="VEuPathDB" id="FungiDB:MAPG_03994"/>
<dbReference type="STRING" id="644358.A0A0C4DVI8"/>
<organism evidence="3 4">
    <name type="scientific">Magnaporthiopsis poae (strain ATCC 64411 / 73-15)</name>
    <name type="common">Kentucky bluegrass fungus</name>
    <name type="synonym">Magnaporthe poae</name>
    <dbReference type="NCBI Taxonomy" id="644358"/>
    <lineage>
        <taxon>Eukaryota</taxon>
        <taxon>Fungi</taxon>
        <taxon>Dikarya</taxon>
        <taxon>Ascomycota</taxon>
        <taxon>Pezizomycotina</taxon>
        <taxon>Sordariomycetes</taxon>
        <taxon>Sordariomycetidae</taxon>
        <taxon>Magnaporthales</taxon>
        <taxon>Magnaporthaceae</taxon>
        <taxon>Magnaporthiopsis</taxon>
    </lineage>
</organism>
<evidence type="ECO:0000256" key="1">
    <source>
        <dbReference type="SAM" id="MobiDB-lite"/>
    </source>
</evidence>
<proteinExistence type="predicted"/>
<keyword evidence="4" id="KW-1185">Reference proteome</keyword>
<dbReference type="OrthoDB" id="4034134at2759"/>
<evidence type="ECO:0000313" key="3">
    <source>
        <dbReference type="EnsemblFungi" id="MAPG_03994T0"/>
    </source>
</evidence>
<sequence>MANAWLRSLRKTELIELAEHIGLKNYDGLRKDLEATLDEYLTENSDRFAADPKLSPFYTQPARTRGLGSPIKREAPELKIAKRRQIKVPDEVVGSM</sequence>
<dbReference type="AlphaFoldDB" id="A0A0C4DVI8"/>
<evidence type="ECO:0000313" key="4">
    <source>
        <dbReference type="Proteomes" id="UP000011715"/>
    </source>
</evidence>
<dbReference type="Proteomes" id="UP000011715">
    <property type="component" value="Unassembled WGS sequence"/>
</dbReference>